<feature type="compositionally biased region" description="Gly residues" evidence="1">
    <location>
        <begin position="39"/>
        <end position="55"/>
    </location>
</feature>
<name>A0AAD9U070_9ROSI</name>
<organism evidence="2 3">
    <name type="scientific">Dipteronia dyeriana</name>
    <dbReference type="NCBI Taxonomy" id="168575"/>
    <lineage>
        <taxon>Eukaryota</taxon>
        <taxon>Viridiplantae</taxon>
        <taxon>Streptophyta</taxon>
        <taxon>Embryophyta</taxon>
        <taxon>Tracheophyta</taxon>
        <taxon>Spermatophyta</taxon>
        <taxon>Magnoliopsida</taxon>
        <taxon>eudicotyledons</taxon>
        <taxon>Gunneridae</taxon>
        <taxon>Pentapetalae</taxon>
        <taxon>rosids</taxon>
        <taxon>malvids</taxon>
        <taxon>Sapindales</taxon>
        <taxon>Sapindaceae</taxon>
        <taxon>Hippocastanoideae</taxon>
        <taxon>Acereae</taxon>
        <taxon>Dipteronia</taxon>
    </lineage>
</organism>
<sequence>MLKMKKEAAAEIVEMVRGVKVHVQALMAKFKLLGRRGSDGSGGDGGDGDGSGGDGDGSDVNNDGGDKTEGGGGGKMGTKLEAKGHDDFRNRFSYHAGDENRYPVGQLHRCYYHKPNVCSIIPYQVLV</sequence>
<accession>A0AAD9U070</accession>
<dbReference type="Proteomes" id="UP001280121">
    <property type="component" value="Unassembled WGS sequence"/>
</dbReference>
<protein>
    <submittedName>
        <fullName evidence="2">Uncharacterized protein</fullName>
    </submittedName>
</protein>
<keyword evidence="3" id="KW-1185">Reference proteome</keyword>
<evidence type="ECO:0000313" key="3">
    <source>
        <dbReference type="Proteomes" id="UP001280121"/>
    </source>
</evidence>
<dbReference type="EMBL" id="JANJYI010000006">
    <property type="protein sequence ID" value="KAK2645051.1"/>
    <property type="molecule type" value="Genomic_DNA"/>
</dbReference>
<evidence type="ECO:0000256" key="1">
    <source>
        <dbReference type="SAM" id="MobiDB-lite"/>
    </source>
</evidence>
<reference evidence="2" key="1">
    <citation type="journal article" date="2023" name="Plant J.">
        <title>Genome sequences and population genomics provide insights into the demographic history, inbreeding, and mutation load of two 'living fossil' tree species of Dipteronia.</title>
        <authorList>
            <person name="Feng Y."/>
            <person name="Comes H.P."/>
            <person name="Chen J."/>
            <person name="Zhu S."/>
            <person name="Lu R."/>
            <person name="Zhang X."/>
            <person name="Li P."/>
            <person name="Qiu J."/>
            <person name="Olsen K.M."/>
            <person name="Qiu Y."/>
        </authorList>
    </citation>
    <scope>NUCLEOTIDE SEQUENCE</scope>
    <source>
        <strain evidence="2">KIB01</strain>
    </source>
</reference>
<proteinExistence type="predicted"/>
<feature type="region of interest" description="Disordered" evidence="1">
    <location>
        <begin position="35"/>
        <end position="82"/>
    </location>
</feature>
<comment type="caution">
    <text evidence="2">The sequence shown here is derived from an EMBL/GenBank/DDBJ whole genome shotgun (WGS) entry which is preliminary data.</text>
</comment>
<gene>
    <name evidence="2" type="ORF">Ddye_020246</name>
</gene>
<dbReference type="AlphaFoldDB" id="A0AAD9U070"/>
<evidence type="ECO:0000313" key="2">
    <source>
        <dbReference type="EMBL" id="KAK2645051.1"/>
    </source>
</evidence>